<keyword evidence="10" id="KW-1185">Reference proteome</keyword>
<dbReference type="GO" id="GO:0009252">
    <property type="term" value="P:peptidoglycan biosynthetic process"/>
    <property type="evidence" value="ECO:0007669"/>
    <property type="project" value="UniProtKB-UniPathway"/>
</dbReference>
<feature type="active site" description="Nucleophile" evidence="7">
    <location>
        <position position="134"/>
    </location>
</feature>
<dbReference type="Pfam" id="PF03734">
    <property type="entry name" value="YkuD"/>
    <property type="match status" value="1"/>
</dbReference>
<sequence>MPVAQDRARAAELRVRPDLESDLGKLGLRFGAAVYMRIFKREKLLELWVEDTDGRFVLFRSYPVCAYSGDLGPKLREGDNQAPEGFYRISSRQLNPNSRFHLAFNLGYPNAYDLAHGRTGDFLMVHGSCVSIGCYAMGDDGIEEIYTLAAAALRGGQSAFDVHAFPFRLEPADLEAQRDSPWYAFWNELEPAYARFEQDRRVPRIRVVGGHYLIDTR</sequence>
<evidence type="ECO:0000256" key="1">
    <source>
        <dbReference type="ARBA" id="ARBA00004752"/>
    </source>
</evidence>
<comment type="similarity">
    <text evidence="2">Belongs to the YkuD family.</text>
</comment>
<dbReference type="UniPathway" id="UPA00219"/>
<reference evidence="9 10" key="1">
    <citation type="submission" date="2016-10" db="EMBL/GenBank/DDBJ databases">
        <authorList>
            <person name="de Groot N.N."/>
        </authorList>
    </citation>
    <scope>NUCLEOTIDE SEQUENCE [LARGE SCALE GENOMIC DNA]</scope>
    <source>
        <strain evidence="9 10">CGMCC 1.7659</strain>
    </source>
</reference>
<evidence type="ECO:0000313" key="10">
    <source>
        <dbReference type="Proteomes" id="UP000198575"/>
    </source>
</evidence>
<dbReference type="Proteomes" id="UP000198575">
    <property type="component" value="Unassembled WGS sequence"/>
</dbReference>
<dbReference type="STRING" id="578942.SAMN05216289_101223"/>
<dbReference type="AlphaFoldDB" id="A0A1I4V9F2"/>
<keyword evidence="5 7" id="KW-0573">Peptidoglycan synthesis</keyword>
<organism evidence="9 10">
    <name type="scientific">Dokdonella immobilis</name>
    <dbReference type="NCBI Taxonomy" id="578942"/>
    <lineage>
        <taxon>Bacteria</taxon>
        <taxon>Pseudomonadati</taxon>
        <taxon>Pseudomonadota</taxon>
        <taxon>Gammaproteobacteria</taxon>
        <taxon>Lysobacterales</taxon>
        <taxon>Rhodanobacteraceae</taxon>
        <taxon>Dokdonella</taxon>
    </lineage>
</organism>
<proteinExistence type="inferred from homology"/>
<evidence type="ECO:0000259" key="8">
    <source>
        <dbReference type="PROSITE" id="PS52029"/>
    </source>
</evidence>
<evidence type="ECO:0000256" key="3">
    <source>
        <dbReference type="ARBA" id="ARBA00022679"/>
    </source>
</evidence>
<gene>
    <name evidence="9" type="ORF">SAMN05216289_101223</name>
</gene>
<dbReference type="CDD" id="cd16913">
    <property type="entry name" value="YkuD_like"/>
    <property type="match status" value="1"/>
</dbReference>
<evidence type="ECO:0000256" key="4">
    <source>
        <dbReference type="ARBA" id="ARBA00022960"/>
    </source>
</evidence>
<dbReference type="PANTHER" id="PTHR36699">
    <property type="entry name" value="LD-TRANSPEPTIDASE"/>
    <property type="match status" value="1"/>
</dbReference>
<dbReference type="RefSeq" id="WP_245778746.1">
    <property type="nucleotide sequence ID" value="NZ_FOVF01000001.1"/>
</dbReference>
<dbReference type="GO" id="GO:0008360">
    <property type="term" value="P:regulation of cell shape"/>
    <property type="evidence" value="ECO:0007669"/>
    <property type="project" value="UniProtKB-UniRule"/>
</dbReference>
<dbReference type="PROSITE" id="PS52029">
    <property type="entry name" value="LD_TPASE"/>
    <property type="match status" value="1"/>
</dbReference>
<evidence type="ECO:0000256" key="6">
    <source>
        <dbReference type="ARBA" id="ARBA00023316"/>
    </source>
</evidence>
<dbReference type="PANTHER" id="PTHR36699:SF1">
    <property type="entry name" value="L,D-TRANSPEPTIDASE YAFK-RELATED"/>
    <property type="match status" value="1"/>
</dbReference>
<dbReference type="InterPro" id="IPR038063">
    <property type="entry name" value="Transpep_catalytic_dom"/>
</dbReference>
<keyword evidence="3" id="KW-0808">Transferase</keyword>
<dbReference type="GO" id="GO:0071555">
    <property type="term" value="P:cell wall organization"/>
    <property type="evidence" value="ECO:0007669"/>
    <property type="project" value="UniProtKB-UniRule"/>
</dbReference>
<evidence type="ECO:0000313" key="9">
    <source>
        <dbReference type="EMBL" id="SFM97610.1"/>
    </source>
</evidence>
<comment type="pathway">
    <text evidence="1 7">Cell wall biogenesis; peptidoglycan biosynthesis.</text>
</comment>
<protein>
    <recommendedName>
        <fullName evidence="8">L,D-TPase catalytic domain-containing protein</fullName>
    </recommendedName>
</protein>
<keyword evidence="4 7" id="KW-0133">Cell shape</keyword>
<accession>A0A1I4V9F2</accession>
<evidence type="ECO:0000256" key="5">
    <source>
        <dbReference type="ARBA" id="ARBA00022984"/>
    </source>
</evidence>
<dbReference type="EMBL" id="FOVF01000001">
    <property type="protein sequence ID" value="SFM97610.1"/>
    <property type="molecule type" value="Genomic_DNA"/>
</dbReference>
<evidence type="ECO:0000256" key="2">
    <source>
        <dbReference type="ARBA" id="ARBA00005992"/>
    </source>
</evidence>
<name>A0A1I4V9F2_9GAMM</name>
<dbReference type="GO" id="GO:0004180">
    <property type="term" value="F:carboxypeptidase activity"/>
    <property type="evidence" value="ECO:0007669"/>
    <property type="project" value="UniProtKB-ARBA"/>
</dbReference>
<dbReference type="SUPFAM" id="SSF141523">
    <property type="entry name" value="L,D-transpeptidase catalytic domain-like"/>
    <property type="match status" value="1"/>
</dbReference>
<feature type="domain" description="L,D-TPase catalytic" evidence="8">
    <location>
        <begin position="34"/>
        <end position="165"/>
    </location>
</feature>
<keyword evidence="6 7" id="KW-0961">Cell wall biogenesis/degradation</keyword>
<evidence type="ECO:0000256" key="7">
    <source>
        <dbReference type="PROSITE-ProRule" id="PRU01373"/>
    </source>
</evidence>
<dbReference type="InterPro" id="IPR005490">
    <property type="entry name" value="LD_TPept_cat_dom"/>
</dbReference>
<feature type="active site" description="Proton donor/acceptor" evidence="7">
    <location>
        <position position="126"/>
    </location>
</feature>
<dbReference type="GO" id="GO:0016740">
    <property type="term" value="F:transferase activity"/>
    <property type="evidence" value="ECO:0007669"/>
    <property type="project" value="UniProtKB-KW"/>
</dbReference>